<dbReference type="SUPFAM" id="SSF52499">
    <property type="entry name" value="Isochorismatase-like hydrolases"/>
    <property type="match status" value="1"/>
</dbReference>
<accession>A0A239U7A3</accession>
<keyword evidence="2" id="KW-0378">Hydrolase</keyword>
<dbReference type="PANTHER" id="PTHR11080:SF2">
    <property type="entry name" value="LD05707P"/>
    <property type="match status" value="1"/>
</dbReference>
<dbReference type="GeneID" id="78508149"/>
<dbReference type="eggNOG" id="COG1335">
    <property type="taxonomic scope" value="Bacteria"/>
</dbReference>
<dbReference type="InterPro" id="IPR036380">
    <property type="entry name" value="Isochorismatase-like_sf"/>
</dbReference>
<dbReference type="AlphaFoldDB" id="A0A239U7A3"/>
<dbReference type="Gene3D" id="3.40.50.850">
    <property type="entry name" value="Isochorismatase-like"/>
    <property type="match status" value="1"/>
</dbReference>
<protein>
    <submittedName>
        <fullName evidence="3">Nicotinamidase/pyrazinamidase</fullName>
    </submittedName>
</protein>
<sequence>MKTPFHHIFDTDSVGQTINPLPLNHLLRWANLEQIEPDTSSPKTLFLGIDIQQDFMDNGALGVPGAAQDVIRLGQFIYNNVEKISSIIVSLDTHEPAQIFHPYWWVDEDGNHPTPYTVIKPEDLTNGKWHAIIDPALSKHYVRQLEKVGKQLCIWPYHCINGTTGWALENQFSNLIHFMSVAANIPIQKICKGQHPLSEMYGIIRPEYSTHDNTNIELLEKIATFDKIVIAGEAKSHCVLESIKQICEYYYDKLDITRKIYVLTDCMSDIPGFEQQSQMAYKILVSKYKINLVKSTDNFL</sequence>
<gene>
    <name evidence="3" type="ORF">SAMEA4364220_02172</name>
</gene>
<dbReference type="GO" id="GO:0016787">
    <property type="term" value="F:hydrolase activity"/>
    <property type="evidence" value="ECO:0007669"/>
    <property type="project" value="UniProtKB-KW"/>
</dbReference>
<reference evidence="3 4" key="1">
    <citation type="submission" date="2017-06" db="EMBL/GenBank/DDBJ databases">
        <authorList>
            <consortium name="Pathogen Informatics"/>
        </authorList>
    </citation>
    <scope>NUCLEOTIDE SEQUENCE [LARGE SCALE GENOMIC DNA]</scope>
    <source>
        <strain evidence="3 4">NCTC10570</strain>
    </source>
</reference>
<organism evidence="3 4">
    <name type="scientific">Megamonas hypermegale</name>
    <dbReference type="NCBI Taxonomy" id="158847"/>
    <lineage>
        <taxon>Bacteria</taxon>
        <taxon>Bacillati</taxon>
        <taxon>Bacillota</taxon>
        <taxon>Negativicutes</taxon>
        <taxon>Selenomonadales</taxon>
        <taxon>Selenomonadaceae</taxon>
        <taxon>Megamonas</taxon>
    </lineage>
</organism>
<dbReference type="InterPro" id="IPR052347">
    <property type="entry name" value="Isochorismatase_Nicotinamidase"/>
</dbReference>
<dbReference type="PANTHER" id="PTHR11080">
    <property type="entry name" value="PYRAZINAMIDASE/NICOTINAMIDASE"/>
    <property type="match status" value="1"/>
</dbReference>
<dbReference type="Proteomes" id="UP000215383">
    <property type="component" value="Chromosome 1"/>
</dbReference>
<dbReference type="EMBL" id="LT906446">
    <property type="protein sequence ID" value="SNV05509.1"/>
    <property type="molecule type" value="Genomic_DNA"/>
</dbReference>
<evidence type="ECO:0000313" key="3">
    <source>
        <dbReference type="EMBL" id="SNV05509.1"/>
    </source>
</evidence>
<proteinExistence type="inferred from homology"/>
<evidence type="ECO:0000313" key="4">
    <source>
        <dbReference type="Proteomes" id="UP000215383"/>
    </source>
</evidence>
<keyword evidence="4" id="KW-1185">Reference proteome</keyword>
<name>A0A239U7A3_9FIRM</name>
<evidence type="ECO:0000256" key="2">
    <source>
        <dbReference type="ARBA" id="ARBA00022801"/>
    </source>
</evidence>
<dbReference type="RefSeq" id="WP_027889482.1">
    <property type="nucleotide sequence ID" value="NZ_LT906446.1"/>
</dbReference>
<evidence type="ECO:0000256" key="1">
    <source>
        <dbReference type="ARBA" id="ARBA00006336"/>
    </source>
</evidence>
<comment type="similarity">
    <text evidence="1">Belongs to the isochorismatase family.</text>
</comment>